<evidence type="ECO:0000313" key="3">
    <source>
        <dbReference type="Proteomes" id="UP000466906"/>
    </source>
</evidence>
<evidence type="ECO:0000313" key="2">
    <source>
        <dbReference type="EMBL" id="BBX30386.1"/>
    </source>
</evidence>
<dbReference type="InterPro" id="IPR025637">
    <property type="entry name" value="DUF4333"/>
</dbReference>
<keyword evidence="2" id="KW-0614">Plasmid</keyword>
<gene>
    <name evidence="2" type="ORF">MALV_55110</name>
</gene>
<dbReference type="KEGG" id="malv:MALV_55110"/>
<sequence length="97" mass="10012">MMAGVSAACTAHIEAGSRSAAVSSDKLAATVEERLKAHTGKEADSVECDGELPAKVGATQRCTLTDGAMEYGVTVTTTSADNGTVKFDIKVDDHPVR</sequence>
<organism evidence="2 3">
    <name type="scientific">Mycolicibacterium alvei</name>
    <dbReference type="NCBI Taxonomy" id="67081"/>
    <lineage>
        <taxon>Bacteria</taxon>
        <taxon>Bacillati</taxon>
        <taxon>Actinomycetota</taxon>
        <taxon>Actinomycetes</taxon>
        <taxon>Mycobacteriales</taxon>
        <taxon>Mycobacteriaceae</taxon>
        <taxon>Mycolicibacterium</taxon>
    </lineage>
</organism>
<accession>A0A6N4UZ64</accession>
<reference evidence="2 3" key="1">
    <citation type="journal article" date="2019" name="Emerg. Microbes Infect.">
        <title>Comprehensive subspecies identification of 175 nontuberculous mycobacteria species based on 7547 genomic profiles.</title>
        <authorList>
            <person name="Matsumoto Y."/>
            <person name="Kinjo T."/>
            <person name="Motooka D."/>
            <person name="Nabeya D."/>
            <person name="Jung N."/>
            <person name="Uechi K."/>
            <person name="Horii T."/>
            <person name="Iida T."/>
            <person name="Fujita J."/>
            <person name="Nakamura S."/>
        </authorList>
    </citation>
    <scope>NUCLEOTIDE SEQUENCE [LARGE SCALE GENOMIC DNA]</scope>
    <source>
        <strain evidence="2 3">JCM 12272</strain>
        <plasmid evidence="2">pJCM12272</plasmid>
    </source>
</reference>
<dbReference type="EMBL" id="AP022566">
    <property type="protein sequence ID" value="BBX30386.1"/>
    <property type="molecule type" value="Genomic_DNA"/>
</dbReference>
<feature type="domain" description="DUF4333" evidence="1">
    <location>
        <begin position="7"/>
        <end position="81"/>
    </location>
</feature>
<keyword evidence="3" id="KW-1185">Reference proteome</keyword>
<geneLocation type="plasmid" evidence="2 3">
    <name>pJCM12272</name>
</geneLocation>
<proteinExistence type="predicted"/>
<dbReference type="AlphaFoldDB" id="A0A6N4UZ64"/>
<protein>
    <recommendedName>
        <fullName evidence="1">DUF4333 domain-containing protein</fullName>
    </recommendedName>
</protein>
<evidence type="ECO:0000259" key="1">
    <source>
        <dbReference type="Pfam" id="PF14230"/>
    </source>
</evidence>
<name>A0A6N4UZ64_9MYCO</name>
<dbReference type="Pfam" id="PF14230">
    <property type="entry name" value="DUF4333"/>
    <property type="match status" value="1"/>
</dbReference>
<dbReference type="Proteomes" id="UP000466906">
    <property type="component" value="Plasmid pJCM12272"/>
</dbReference>